<keyword evidence="5 9" id="KW-0812">Transmembrane</keyword>
<comment type="subcellular location">
    <subcellularLocation>
        <location evidence="1">Cell inner membrane</location>
        <topology evidence="1">Multi-pass membrane protein</topology>
    </subcellularLocation>
    <subcellularLocation>
        <location evidence="9">Cell membrane</location>
        <topology evidence="9">Multi-pass membrane protein</topology>
    </subcellularLocation>
</comment>
<evidence type="ECO:0000256" key="4">
    <source>
        <dbReference type="ARBA" id="ARBA00022475"/>
    </source>
</evidence>
<evidence type="ECO:0000256" key="2">
    <source>
        <dbReference type="ARBA" id="ARBA00010072"/>
    </source>
</evidence>
<organism evidence="11 12">
    <name type="scientific">Maritalea myrionectae</name>
    <dbReference type="NCBI Taxonomy" id="454601"/>
    <lineage>
        <taxon>Bacteria</taxon>
        <taxon>Pseudomonadati</taxon>
        <taxon>Pseudomonadota</taxon>
        <taxon>Alphaproteobacteria</taxon>
        <taxon>Hyphomicrobiales</taxon>
        <taxon>Devosiaceae</taxon>
        <taxon>Maritalea</taxon>
    </lineage>
</organism>
<feature type="transmembrane region" description="Helical" evidence="9">
    <location>
        <begin position="219"/>
        <end position="240"/>
    </location>
</feature>
<evidence type="ECO:0000259" key="10">
    <source>
        <dbReference type="PROSITE" id="PS50928"/>
    </source>
</evidence>
<dbReference type="GO" id="GO:0006865">
    <property type="term" value="P:amino acid transport"/>
    <property type="evidence" value="ECO:0007669"/>
    <property type="project" value="UniProtKB-KW"/>
</dbReference>
<dbReference type="InterPro" id="IPR043429">
    <property type="entry name" value="ArtM/GltK/GlnP/TcyL/YhdX-like"/>
</dbReference>
<dbReference type="EMBL" id="CP021330">
    <property type="protein sequence ID" value="AVX04744.1"/>
    <property type="molecule type" value="Genomic_DNA"/>
</dbReference>
<evidence type="ECO:0000256" key="5">
    <source>
        <dbReference type="ARBA" id="ARBA00022692"/>
    </source>
</evidence>
<name>A0A2R4MFS2_9HYPH</name>
<dbReference type="GO" id="GO:0043190">
    <property type="term" value="C:ATP-binding cassette (ABC) transporter complex"/>
    <property type="evidence" value="ECO:0007669"/>
    <property type="project" value="InterPro"/>
</dbReference>
<gene>
    <name evidence="11" type="ORF">MXMO3_02227</name>
</gene>
<keyword evidence="6" id="KW-0029">Amino-acid transport</keyword>
<feature type="transmembrane region" description="Helical" evidence="9">
    <location>
        <begin position="26"/>
        <end position="44"/>
    </location>
</feature>
<dbReference type="Proteomes" id="UP000258927">
    <property type="component" value="Chromosome"/>
</dbReference>
<dbReference type="PANTHER" id="PTHR30614:SF37">
    <property type="entry name" value="AMINO-ACID ABC TRANSPORTER PERMEASE PROTEIN YHDX-RELATED"/>
    <property type="match status" value="1"/>
</dbReference>
<comment type="similarity">
    <text evidence="2">Belongs to the binding-protein-dependent transport system permease family. HisMQ subfamily.</text>
</comment>
<dbReference type="KEGG" id="mmyr:MXMO3_02227"/>
<dbReference type="InterPro" id="IPR035906">
    <property type="entry name" value="MetI-like_sf"/>
</dbReference>
<evidence type="ECO:0000256" key="8">
    <source>
        <dbReference type="ARBA" id="ARBA00023136"/>
    </source>
</evidence>
<keyword evidence="8 9" id="KW-0472">Membrane</keyword>
<dbReference type="RefSeq" id="WP_051213812.1">
    <property type="nucleotide sequence ID" value="NZ_CP021330.1"/>
</dbReference>
<feature type="transmembrane region" description="Helical" evidence="9">
    <location>
        <begin position="186"/>
        <end position="207"/>
    </location>
</feature>
<proteinExistence type="inferred from homology"/>
<feature type="transmembrane region" description="Helical" evidence="9">
    <location>
        <begin position="367"/>
        <end position="389"/>
    </location>
</feature>
<dbReference type="PROSITE" id="PS50928">
    <property type="entry name" value="ABC_TM1"/>
    <property type="match status" value="1"/>
</dbReference>
<keyword evidence="7 9" id="KW-1133">Transmembrane helix</keyword>
<feature type="domain" description="ABC transmembrane type-1" evidence="10">
    <location>
        <begin position="92"/>
        <end position="386"/>
    </location>
</feature>
<dbReference type="InterPro" id="IPR000515">
    <property type="entry name" value="MetI-like"/>
</dbReference>
<dbReference type="STRING" id="1122213.GCA_000423365_02545"/>
<dbReference type="NCBIfam" id="TIGR01726">
    <property type="entry name" value="HEQRo_perm_3TM"/>
    <property type="match status" value="1"/>
</dbReference>
<feature type="transmembrane region" description="Helical" evidence="9">
    <location>
        <begin position="87"/>
        <end position="116"/>
    </location>
</feature>
<evidence type="ECO:0000256" key="3">
    <source>
        <dbReference type="ARBA" id="ARBA00022448"/>
    </source>
</evidence>
<evidence type="ECO:0000256" key="6">
    <source>
        <dbReference type="ARBA" id="ARBA00022970"/>
    </source>
</evidence>
<accession>A0A2R4MFS2</accession>
<dbReference type="Pfam" id="PF00528">
    <property type="entry name" value="BPD_transp_1"/>
    <property type="match status" value="1"/>
</dbReference>
<keyword evidence="12" id="KW-1185">Reference proteome</keyword>
<protein>
    <submittedName>
        <fullName evidence="11">General L-amino acid transport system permease protein AapQ</fullName>
    </submittedName>
</protein>
<evidence type="ECO:0000256" key="7">
    <source>
        <dbReference type="ARBA" id="ARBA00022989"/>
    </source>
</evidence>
<evidence type="ECO:0000313" key="12">
    <source>
        <dbReference type="Proteomes" id="UP000258927"/>
    </source>
</evidence>
<dbReference type="SUPFAM" id="SSF161098">
    <property type="entry name" value="MetI-like"/>
    <property type="match status" value="2"/>
</dbReference>
<dbReference type="CDD" id="cd06261">
    <property type="entry name" value="TM_PBP2"/>
    <property type="match status" value="2"/>
</dbReference>
<dbReference type="GO" id="GO:0022857">
    <property type="term" value="F:transmembrane transporter activity"/>
    <property type="evidence" value="ECO:0007669"/>
    <property type="project" value="InterPro"/>
</dbReference>
<feature type="transmembrane region" description="Helical" evidence="9">
    <location>
        <begin position="260"/>
        <end position="281"/>
    </location>
</feature>
<evidence type="ECO:0000256" key="1">
    <source>
        <dbReference type="ARBA" id="ARBA00004429"/>
    </source>
</evidence>
<dbReference type="InterPro" id="IPR010065">
    <property type="entry name" value="AA_ABC_transptr_permease_3TM"/>
</dbReference>
<sequence length="398" mass="44479">MAKSQEQLHERRSLSSLIYDPQFRSYAFQILLLLVLVGFGWWIVQNTVTNLQAQNKTTGFDFLSNTAGFDIGFSLVPYSRESTYLEVFYVGILNTLLVAITGIVLATLLGFVLGIARLSSNWIIARLATIYIEIIRNIPLLLQLFFWYFAVLKSMPSVRSSLELVGGAVFLNNRGLYLPNPNANSAFLWVQIAIALVLVGGFFLQRWSIRRVELTGERFPYIPVFLVLLIVVPTVTWFVSGAEWNITYPELNRFNFQGGIQLPPEFVALLFGLVIYTAAFIGETVRAGIVSVSSGQTEAAQSLGLKNNDRLNLVVIPQAMRVIVPPLTSQYLNLTKNSSLAVAIGYPDIVNVFMGTALNQSGKAIEVIFMTMMVYLTLSLLTSMIMNWYNARIALTER</sequence>
<dbReference type="AlphaFoldDB" id="A0A2R4MFS2"/>
<keyword evidence="4" id="KW-1003">Cell membrane</keyword>
<dbReference type="PANTHER" id="PTHR30614">
    <property type="entry name" value="MEMBRANE COMPONENT OF AMINO ACID ABC TRANSPORTER"/>
    <property type="match status" value="1"/>
</dbReference>
<keyword evidence="3 9" id="KW-0813">Transport</keyword>
<dbReference type="Gene3D" id="1.10.3720.10">
    <property type="entry name" value="MetI-like"/>
    <property type="match status" value="2"/>
</dbReference>
<evidence type="ECO:0000313" key="11">
    <source>
        <dbReference type="EMBL" id="AVX04744.1"/>
    </source>
</evidence>
<reference evidence="11 12" key="1">
    <citation type="submission" date="2017-05" db="EMBL/GenBank/DDBJ databases">
        <title>Genome Analysis of Maritalea myrionectae HL2708#5.</title>
        <authorList>
            <consortium name="Cotde Inc.-PKNU"/>
            <person name="Jang D."/>
            <person name="Oh H.-M."/>
        </authorList>
    </citation>
    <scope>NUCLEOTIDE SEQUENCE [LARGE SCALE GENOMIC DNA]</scope>
    <source>
        <strain evidence="11 12">HL2708#5</strain>
    </source>
</reference>
<feature type="transmembrane region" description="Helical" evidence="9">
    <location>
        <begin position="128"/>
        <end position="150"/>
    </location>
</feature>
<evidence type="ECO:0000256" key="9">
    <source>
        <dbReference type="RuleBase" id="RU363032"/>
    </source>
</evidence>